<organism evidence="3 4">
    <name type="scientific">Paramuricea clavata</name>
    <name type="common">Red gorgonian</name>
    <name type="synonym">Violescent sea-whip</name>
    <dbReference type="NCBI Taxonomy" id="317549"/>
    <lineage>
        <taxon>Eukaryota</taxon>
        <taxon>Metazoa</taxon>
        <taxon>Cnidaria</taxon>
        <taxon>Anthozoa</taxon>
        <taxon>Octocorallia</taxon>
        <taxon>Malacalcyonacea</taxon>
        <taxon>Plexauridae</taxon>
        <taxon>Paramuricea</taxon>
    </lineage>
</organism>
<reference evidence="3" key="1">
    <citation type="submission" date="2020-04" db="EMBL/GenBank/DDBJ databases">
        <authorList>
            <person name="Alioto T."/>
            <person name="Alioto T."/>
            <person name="Gomez Garrido J."/>
        </authorList>
    </citation>
    <scope>NUCLEOTIDE SEQUENCE</scope>
    <source>
        <strain evidence="3">A484AB</strain>
    </source>
</reference>
<dbReference type="Proteomes" id="UP001152795">
    <property type="component" value="Unassembled WGS sequence"/>
</dbReference>
<dbReference type="PANTHER" id="PTHR36981:SF1">
    <property type="entry name" value="P2X PURINORECEPTOR 7 INTRACELLULAR DOMAIN-CONTAINING PROTEIN"/>
    <property type="match status" value="1"/>
</dbReference>
<dbReference type="InterPro" id="IPR046815">
    <property type="entry name" value="P2RX7_C"/>
</dbReference>
<feature type="region of interest" description="Disordered" evidence="1">
    <location>
        <begin position="1"/>
        <end position="40"/>
    </location>
</feature>
<dbReference type="Pfam" id="PF20478">
    <property type="entry name" value="P2RX7_C"/>
    <property type="match status" value="1"/>
</dbReference>
<gene>
    <name evidence="3" type="ORF">PACLA_8A022800</name>
</gene>
<evidence type="ECO:0000259" key="2">
    <source>
        <dbReference type="Pfam" id="PF20478"/>
    </source>
</evidence>
<feature type="compositionally biased region" description="Basic and acidic residues" evidence="1">
    <location>
        <begin position="1"/>
        <end position="11"/>
    </location>
</feature>
<evidence type="ECO:0000313" key="3">
    <source>
        <dbReference type="EMBL" id="CAB4007407.1"/>
    </source>
</evidence>
<accession>A0A7D9ECX4</accession>
<protein>
    <recommendedName>
        <fullName evidence="2">P2X purinoreceptor 7 intracellular domain-containing protein</fullName>
    </recommendedName>
</protein>
<dbReference type="PANTHER" id="PTHR36981">
    <property type="entry name" value="ZGC:195170"/>
    <property type="match status" value="1"/>
</dbReference>
<proteinExistence type="predicted"/>
<feature type="domain" description="P2X purinoreceptor 7 intracellular" evidence="2">
    <location>
        <begin position="66"/>
        <end position="203"/>
    </location>
</feature>
<name>A0A7D9ECX4_PARCT</name>
<evidence type="ECO:0000256" key="1">
    <source>
        <dbReference type="SAM" id="MobiDB-lite"/>
    </source>
</evidence>
<sequence>MDLNGNDEHICTSDTESESSSETSSCSSSNDDEYSPQGQILGLLPYQFEPVVDTIPESSESDDDYSSEQKDESRLDNLDWCQCEHCQIMDRVEECVCCHEIPEIMNKNEEVFETEKLKEKPNCITDNPGFAGGCLNRWALQIAWYHYKQQYGTLATDGPEHKRNRHVAYRQLTRWCWGILGKEIRVPLPSCAVSCIRAHFPPPGLEEDFEFEGFHFADE</sequence>
<evidence type="ECO:0000313" key="4">
    <source>
        <dbReference type="Proteomes" id="UP001152795"/>
    </source>
</evidence>
<keyword evidence="4" id="KW-1185">Reference proteome</keyword>
<dbReference type="EMBL" id="CACRXK020005788">
    <property type="protein sequence ID" value="CAB4007407.1"/>
    <property type="molecule type" value="Genomic_DNA"/>
</dbReference>
<feature type="compositionally biased region" description="Low complexity" evidence="1">
    <location>
        <begin position="12"/>
        <end position="29"/>
    </location>
</feature>
<comment type="caution">
    <text evidence="3">The sequence shown here is derived from an EMBL/GenBank/DDBJ whole genome shotgun (WGS) entry which is preliminary data.</text>
</comment>
<dbReference type="OrthoDB" id="5972251at2759"/>
<dbReference type="AlphaFoldDB" id="A0A7D9ECX4"/>